<organism evidence="1 2">
    <name type="scientific">Polytolypa hystricis (strain UAMH7299)</name>
    <dbReference type="NCBI Taxonomy" id="1447883"/>
    <lineage>
        <taxon>Eukaryota</taxon>
        <taxon>Fungi</taxon>
        <taxon>Dikarya</taxon>
        <taxon>Ascomycota</taxon>
        <taxon>Pezizomycotina</taxon>
        <taxon>Eurotiomycetes</taxon>
        <taxon>Eurotiomycetidae</taxon>
        <taxon>Onygenales</taxon>
        <taxon>Onygenales incertae sedis</taxon>
        <taxon>Polytolypa</taxon>
    </lineage>
</organism>
<gene>
    <name evidence="1" type="ORF">AJ80_08983</name>
</gene>
<dbReference type="EMBL" id="PDNA01000234">
    <property type="protein sequence ID" value="PGH01637.1"/>
    <property type="molecule type" value="Genomic_DNA"/>
</dbReference>
<reference evidence="1 2" key="1">
    <citation type="submission" date="2017-10" db="EMBL/GenBank/DDBJ databases">
        <title>Comparative genomics in systemic dimorphic fungi from Ajellomycetaceae.</title>
        <authorList>
            <person name="Munoz J.F."/>
            <person name="Mcewen J.G."/>
            <person name="Clay O.K."/>
            <person name="Cuomo C.A."/>
        </authorList>
    </citation>
    <scope>NUCLEOTIDE SEQUENCE [LARGE SCALE GENOMIC DNA]</scope>
    <source>
        <strain evidence="1 2">UAMH7299</strain>
    </source>
</reference>
<evidence type="ECO:0000313" key="1">
    <source>
        <dbReference type="EMBL" id="PGH01637.1"/>
    </source>
</evidence>
<name>A0A2B7WYI1_POLH7</name>
<dbReference type="Proteomes" id="UP000224634">
    <property type="component" value="Unassembled WGS sequence"/>
</dbReference>
<dbReference type="AlphaFoldDB" id="A0A2B7WYI1"/>
<keyword evidence="2" id="KW-1185">Reference proteome</keyword>
<protein>
    <submittedName>
        <fullName evidence="1">Uncharacterized protein</fullName>
    </submittedName>
</protein>
<proteinExistence type="predicted"/>
<evidence type="ECO:0000313" key="2">
    <source>
        <dbReference type="Proteomes" id="UP000224634"/>
    </source>
</evidence>
<accession>A0A2B7WYI1</accession>
<comment type="caution">
    <text evidence="1">The sequence shown here is derived from an EMBL/GenBank/DDBJ whole genome shotgun (WGS) entry which is preliminary data.</text>
</comment>
<dbReference type="OrthoDB" id="5315444at2759"/>
<sequence length="150" mass="17795">MSYYLSKPIPKFYYDQIKKPGSEENAVGKFWNNTLPHYFTQDKLYGIEQEQRPLEGVVKQHADFTIRYTNTIRYIKNRIPKKLTEYLKLVRAEQEDSEEVLYAAVTIGTYVRFYCLTPDDQTLTDYPTTRTGDYYELKNRIHLLSRCPSV</sequence>
<dbReference type="STRING" id="1447883.A0A2B7WYI1"/>